<dbReference type="EMBL" id="BKCJ011853652">
    <property type="protein sequence ID" value="GFD58493.1"/>
    <property type="molecule type" value="Genomic_DNA"/>
</dbReference>
<protein>
    <submittedName>
        <fullName evidence="1">Uncharacterized protein</fullName>
    </submittedName>
</protein>
<name>A0A699XH55_TANCI</name>
<accession>A0A699XH55</accession>
<dbReference type="Pfam" id="PF21858">
    <property type="entry name" value="DUF6914"/>
    <property type="match status" value="1"/>
</dbReference>
<proteinExistence type="predicted"/>
<comment type="caution">
    <text evidence="1">The sequence shown here is derived from an EMBL/GenBank/DDBJ whole genome shotgun (WGS) entry which is preliminary data.</text>
</comment>
<gene>
    <name evidence="1" type="ORF">Tci_930462</name>
</gene>
<reference evidence="1" key="1">
    <citation type="journal article" date="2019" name="Sci. Rep.">
        <title>Draft genome of Tanacetum cinerariifolium, the natural source of mosquito coil.</title>
        <authorList>
            <person name="Yamashiro T."/>
            <person name="Shiraishi A."/>
            <person name="Satake H."/>
            <person name="Nakayama K."/>
        </authorList>
    </citation>
    <scope>NUCLEOTIDE SEQUENCE</scope>
</reference>
<dbReference type="AlphaFoldDB" id="A0A699XH55"/>
<evidence type="ECO:0000313" key="1">
    <source>
        <dbReference type="EMBL" id="GFD58493.1"/>
    </source>
</evidence>
<feature type="non-terminal residue" evidence="1">
    <location>
        <position position="1"/>
    </location>
</feature>
<dbReference type="InterPro" id="IPR054208">
    <property type="entry name" value="DUF6914"/>
</dbReference>
<sequence>VQNDPNWRCRSWIANAWEKLAKDAKAVGTSQLNWAEVEVTARQYVARKAAAGRYQRAEDMLKPKPTWDMLENKETVT</sequence>
<organism evidence="1">
    <name type="scientific">Tanacetum cinerariifolium</name>
    <name type="common">Dalmatian daisy</name>
    <name type="synonym">Chrysanthemum cinerariifolium</name>
    <dbReference type="NCBI Taxonomy" id="118510"/>
    <lineage>
        <taxon>Eukaryota</taxon>
        <taxon>Viridiplantae</taxon>
        <taxon>Streptophyta</taxon>
        <taxon>Embryophyta</taxon>
        <taxon>Tracheophyta</taxon>
        <taxon>Spermatophyta</taxon>
        <taxon>Magnoliopsida</taxon>
        <taxon>eudicotyledons</taxon>
        <taxon>Gunneridae</taxon>
        <taxon>Pentapetalae</taxon>
        <taxon>asterids</taxon>
        <taxon>campanulids</taxon>
        <taxon>Asterales</taxon>
        <taxon>Asteraceae</taxon>
        <taxon>Asteroideae</taxon>
        <taxon>Anthemideae</taxon>
        <taxon>Anthemidinae</taxon>
        <taxon>Tanacetum</taxon>
    </lineage>
</organism>